<dbReference type="InterPro" id="IPR036858">
    <property type="entry name" value="Cyclin-dep_kinase_reg-sub_sf"/>
</dbReference>
<dbReference type="EMBL" id="KV918783">
    <property type="protein sequence ID" value="OSX79988.1"/>
    <property type="molecule type" value="Genomic_DNA"/>
</dbReference>
<organism evidence="5 6">
    <name type="scientific">Porphyra umbilicalis</name>
    <name type="common">Purple laver</name>
    <name type="synonym">Red alga</name>
    <dbReference type="NCBI Taxonomy" id="2786"/>
    <lineage>
        <taxon>Eukaryota</taxon>
        <taxon>Rhodophyta</taxon>
        <taxon>Bangiophyceae</taxon>
        <taxon>Bangiales</taxon>
        <taxon>Bangiaceae</taxon>
        <taxon>Porphyra</taxon>
    </lineage>
</organism>
<dbReference type="SUPFAM" id="SSF55637">
    <property type="entry name" value="Cell cycle regulatory proteins"/>
    <property type="match status" value="1"/>
</dbReference>
<dbReference type="OrthoDB" id="440676at2759"/>
<name>A0A1X6PGU7_PORUM</name>
<gene>
    <name evidence="5" type="ORF">BU14_0066s0041</name>
</gene>
<dbReference type="GO" id="GO:0051301">
    <property type="term" value="P:cell division"/>
    <property type="evidence" value="ECO:0007669"/>
    <property type="project" value="UniProtKB-UniRule"/>
</dbReference>
<proteinExistence type="inferred from homology"/>
<evidence type="ECO:0000256" key="2">
    <source>
        <dbReference type="ARBA" id="ARBA00022618"/>
    </source>
</evidence>
<evidence type="ECO:0000256" key="1">
    <source>
        <dbReference type="ARBA" id="ARBA00007782"/>
    </source>
</evidence>
<evidence type="ECO:0000313" key="5">
    <source>
        <dbReference type="EMBL" id="OSX79988.1"/>
    </source>
</evidence>
<dbReference type="Gene3D" id="3.30.170.10">
    <property type="entry name" value="Cyclin-dependent kinase, regulatory subunit"/>
    <property type="match status" value="1"/>
</dbReference>
<keyword evidence="6" id="KW-1185">Reference proteome</keyword>
<comment type="function">
    <text evidence="4">Binds to the catalytic subunit of the cyclin dependent kinases and is essential for their biological function.</text>
</comment>
<dbReference type="SMART" id="SM01084">
    <property type="entry name" value="CKS"/>
    <property type="match status" value="1"/>
</dbReference>
<evidence type="ECO:0000256" key="3">
    <source>
        <dbReference type="ARBA" id="ARBA00023306"/>
    </source>
</evidence>
<sequence>MPATQIIYSEKYYDDTFEYRHVILPSDISKAMPKGRLLSEAEWRGLGVQQSRGWEHYAIHRPEPHILLFRRDKNGNY</sequence>
<dbReference type="InterPro" id="IPR000789">
    <property type="entry name" value="Cyclin-dep_kinase_reg-sub"/>
</dbReference>
<accession>A0A1X6PGU7</accession>
<evidence type="ECO:0000256" key="4">
    <source>
        <dbReference type="RuleBase" id="RU311113"/>
    </source>
</evidence>
<dbReference type="PRINTS" id="PR00296">
    <property type="entry name" value="CYCLINKINASE"/>
</dbReference>
<reference evidence="5 6" key="1">
    <citation type="submission" date="2017-03" db="EMBL/GenBank/DDBJ databases">
        <title>WGS assembly of Porphyra umbilicalis.</title>
        <authorList>
            <person name="Brawley S.H."/>
            <person name="Blouin N.A."/>
            <person name="Ficko-Blean E."/>
            <person name="Wheeler G.L."/>
            <person name="Lohr M."/>
            <person name="Goodson H.V."/>
            <person name="Jenkins J.W."/>
            <person name="Blaby-Haas C.E."/>
            <person name="Helliwell K.E."/>
            <person name="Chan C."/>
            <person name="Marriage T."/>
            <person name="Bhattacharya D."/>
            <person name="Klein A.S."/>
            <person name="Badis Y."/>
            <person name="Brodie J."/>
            <person name="Cao Y."/>
            <person name="Collen J."/>
            <person name="Dittami S.M."/>
            <person name="Gachon C.M."/>
            <person name="Green B.R."/>
            <person name="Karpowicz S."/>
            <person name="Kim J.W."/>
            <person name="Kudahl U."/>
            <person name="Lin S."/>
            <person name="Michel G."/>
            <person name="Mittag M."/>
            <person name="Olson B.J."/>
            <person name="Pangilinan J."/>
            <person name="Peng Y."/>
            <person name="Qiu H."/>
            <person name="Shu S."/>
            <person name="Singer J.T."/>
            <person name="Smith A.G."/>
            <person name="Sprecher B.N."/>
            <person name="Wagner V."/>
            <person name="Wang W."/>
            <person name="Wang Z.-Y."/>
            <person name="Yan J."/>
            <person name="Yarish C."/>
            <person name="Zoeuner-Riek S."/>
            <person name="Zhuang Y."/>
            <person name="Zou Y."/>
            <person name="Lindquist E.A."/>
            <person name="Grimwood J."/>
            <person name="Barry K."/>
            <person name="Rokhsar D.S."/>
            <person name="Schmutz J."/>
            <person name="Stiller J.W."/>
            <person name="Grossman A.R."/>
            <person name="Prochnik S.E."/>
        </authorList>
    </citation>
    <scope>NUCLEOTIDE SEQUENCE [LARGE SCALE GENOMIC DNA]</scope>
    <source>
        <strain evidence="5">4086291</strain>
    </source>
</reference>
<comment type="similarity">
    <text evidence="1 4">Belongs to the CKS family.</text>
</comment>
<protein>
    <recommendedName>
        <fullName evidence="4">Cyclin-dependent kinases regulatory subunit</fullName>
    </recommendedName>
</protein>
<dbReference type="GO" id="GO:0016538">
    <property type="term" value="F:cyclin-dependent protein serine/threonine kinase regulator activity"/>
    <property type="evidence" value="ECO:0007669"/>
    <property type="project" value="InterPro"/>
</dbReference>
<dbReference type="Proteomes" id="UP000218209">
    <property type="component" value="Unassembled WGS sequence"/>
</dbReference>
<keyword evidence="2 4" id="KW-0132">Cell division</keyword>
<dbReference type="PROSITE" id="PS00945">
    <property type="entry name" value="CKS_2"/>
    <property type="match status" value="1"/>
</dbReference>
<dbReference type="PANTHER" id="PTHR23415">
    <property type="entry name" value="CYCLIN-DEPENDENT KINASES REGULATORY SUBUNIT/60S RIBOSOME SUBUNIT BIOGENESIS PROTEIN NIP7"/>
    <property type="match status" value="1"/>
</dbReference>
<dbReference type="AlphaFoldDB" id="A0A1X6PGU7"/>
<keyword evidence="3 4" id="KW-0131">Cell cycle</keyword>
<dbReference type="FunFam" id="3.30.170.10:FF:000001">
    <property type="entry name" value="Cyclin-dependent kinases regulatory subunit"/>
    <property type="match status" value="1"/>
</dbReference>
<dbReference type="Pfam" id="PF01111">
    <property type="entry name" value="CKS"/>
    <property type="match status" value="1"/>
</dbReference>
<evidence type="ECO:0000313" key="6">
    <source>
        <dbReference type="Proteomes" id="UP000218209"/>
    </source>
</evidence>